<dbReference type="RefSeq" id="WP_227710322.1">
    <property type="nucleotide sequence ID" value="NZ_JAJEQW010000010.1"/>
</dbReference>
<dbReference type="SUPFAM" id="SSF52540">
    <property type="entry name" value="P-loop containing nucleoside triphosphate hydrolases"/>
    <property type="match status" value="1"/>
</dbReference>
<dbReference type="Pfam" id="PF13614">
    <property type="entry name" value="AAA_31"/>
    <property type="match status" value="1"/>
</dbReference>
<protein>
    <submittedName>
        <fullName evidence="2">ParA family protein</fullName>
    </submittedName>
</protein>
<dbReference type="AlphaFoldDB" id="A0AAW4WLB2"/>
<dbReference type="Gene3D" id="3.40.50.300">
    <property type="entry name" value="P-loop containing nucleotide triphosphate hydrolases"/>
    <property type="match status" value="1"/>
</dbReference>
<feature type="domain" description="AAA" evidence="1">
    <location>
        <begin position="3"/>
        <end position="167"/>
    </location>
</feature>
<reference evidence="2" key="1">
    <citation type="submission" date="2021-10" db="EMBL/GenBank/DDBJ databases">
        <title>Anaerobic single-cell dispensing facilitates the cultivation of human gut bacteria.</title>
        <authorList>
            <person name="Afrizal A."/>
        </authorList>
    </citation>
    <scope>NUCLEOTIDE SEQUENCE</scope>
    <source>
        <strain evidence="2">CLA-AA-H204</strain>
    </source>
</reference>
<dbReference type="PANTHER" id="PTHR13696">
    <property type="entry name" value="P-LOOP CONTAINING NUCLEOSIDE TRIPHOSPHATE HYDROLASE"/>
    <property type="match status" value="1"/>
</dbReference>
<sequence length="252" mass="28585">MVTITISNLKGGVGKTTSAVNIAWSLAYEGKHVLVVDADPQCNLTPFFQRDNSKSHTIADLLEKPENFRSCICRSRLKNIDIIKGCTEILEAEREEEEALFGAFKNIQKEKGDMYDYMIIDTRPSFSGLTEAAILAADILLTPVCLDKFCRDNLALVDTYLDSVPNNIRPVWKIFVNKVYPKRKVQKAIVSDLCKKHDYPIMESCITGSETVNTALQLYKPVQKHRSGCKVCVDYMNLVDEIEHMEIERRDD</sequence>
<evidence type="ECO:0000313" key="2">
    <source>
        <dbReference type="EMBL" id="MCC2242582.1"/>
    </source>
</evidence>
<dbReference type="InterPro" id="IPR027417">
    <property type="entry name" value="P-loop_NTPase"/>
</dbReference>
<dbReference type="Proteomes" id="UP001198893">
    <property type="component" value="Unassembled WGS sequence"/>
</dbReference>
<dbReference type="CDD" id="cd02042">
    <property type="entry name" value="ParAB_family"/>
    <property type="match status" value="1"/>
</dbReference>
<accession>A0AAW4WLB2</accession>
<dbReference type="InterPro" id="IPR025669">
    <property type="entry name" value="AAA_dom"/>
</dbReference>
<gene>
    <name evidence="2" type="ORF">LKD47_09765</name>
</gene>
<comment type="caution">
    <text evidence="2">The sequence shown here is derived from an EMBL/GenBank/DDBJ whole genome shotgun (WGS) entry which is preliminary data.</text>
</comment>
<organism evidence="2 3">
    <name type="scientific">Roseburia amylophila</name>
    <dbReference type="NCBI Taxonomy" id="2981794"/>
    <lineage>
        <taxon>Bacteria</taxon>
        <taxon>Bacillati</taxon>
        <taxon>Bacillota</taxon>
        <taxon>Clostridia</taxon>
        <taxon>Lachnospirales</taxon>
        <taxon>Lachnospiraceae</taxon>
        <taxon>Roseburia</taxon>
    </lineage>
</organism>
<dbReference type="PANTHER" id="PTHR13696:SF52">
    <property type="entry name" value="PARA FAMILY PROTEIN CT_582"/>
    <property type="match status" value="1"/>
</dbReference>
<name>A0AAW4WLB2_9FIRM</name>
<dbReference type="InterPro" id="IPR050678">
    <property type="entry name" value="DNA_Partitioning_ATPase"/>
</dbReference>
<evidence type="ECO:0000313" key="3">
    <source>
        <dbReference type="Proteomes" id="UP001198893"/>
    </source>
</evidence>
<dbReference type="EMBL" id="JAJEQW010000010">
    <property type="protein sequence ID" value="MCC2242582.1"/>
    <property type="molecule type" value="Genomic_DNA"/>
</dbReference>
<evidence type="ECO:0000259" key="1">
    <source>
        <dbReference type="Pfam" id="PF13614"/>
    </source>
</evidence>
<proteinExistence type="predicted"/>